<organism evidence="3 4">
    <name type="scientific">Bartonella taylorii</name>
    <dbReference type="NCBI Taxonomy" id="33046"/>
    <lineage>
        <taxon>Bacteria</taxon>
        <taxon>Pseudomonadati</taxon>
        <taxon>Pseudomonadota</taxon>
        <taxon>Alphaproteobacteria</taxon>
        <taxon>Hyphomicrobiales</taxon>
        <taxon>Bartonellaceae</taxon>
        <taxon>Bartonella</taxon>
    </lineage>
</organism>
<dbReference type="CDD" id="cd01001">
    <property type="entry name" value="PBP2_HisJ_LAO_like"/>
    <property type="match status" value="1"/>
</dbReference>
<reference evidence="3" key="1">
    <citation type="journal article" date="2022" name="Proc. Natl. Acad. Sci. U.S.A.">
        <title>Identification of the Bartonella autotransporter CFA as a protective antigen and hypervariable target of neutralizing antibodies in mice.</title>
        <authorList>
            <person name="Siewert L.K."/>
            <person name="Korotaev A."/>
            <person name="Sedzicki J."/>
            <person name="Fromm K."/>
            <person name="Pinschewer D.D."/>
            <person name="Dehio C."/>
        </authorList>
    </citation>
    <scope>NUCLEOTIDE SEQUENCE</scope>
    <source>
        <strain evidence="3">IBS296</strain>
    </source>
</reference>
<evidence type="ECO:0000313" key="4">
    <source>
        <dbReference type="Proteomes" id="UP001056980"/>
    </source>
</evidence>
<dbReference type="KEGG" id="btay:LAJ60_06410"/>
<dbReference type="AlphaFoldDB" id="A0A9Q9DMR6"/>
<dbReference type="PANTHER" id="PTHR35936:SF35">
    <property type="entry name" value="L-CYSTINE-BINDING PROTEIN TCYJ"/>
    <property type="match status" value="1"/>
</dbReference>
<protein>
    <submittedName>
        <fullName evidence="3">Transporter substrate-binding domain-containing protein</fullName>
    </submittedName>
</protein>
<sequence>MHLQRFLPKNIFDTLIGALFVAWGFLFSSFVEAETVGELPSFFDSHEHFVQPDTTDIIRLRFVTTFDFPPFNFLDKTGYLAGYNIDLLRAICSKLGLEKFCEVEVVPWEELVDHVKNGGAEVIIAGLKETIKTHQDLVFTKSYLRFPARFVASRLVNLDAPISNRLAHLNSGFLFNSAHEKLFQSYFPEAKGQGFNNREELYKALQDHKIDLIFDDGFALSLWLNDARSINCCHFVGGAYMAPQLLGQGMRLAVAKKNEKLVDILNYALKSLEDDGKLSELYLRYFPVSFYR</sequence>
<dbReference type="SUPFAM" id="SSF53850">
    <property type="entry name" value="Periplasmic binding protein-like II"/>
    <property type="match status" value="1"/>
</dbReference>
<dbReference type="Proteomes" id="UP001056980">
    <property type="component" value="Chromosome"/>
</dbReference>
<gene>
    <name evidence="3" type="ORF">LAJ60_06410</name>
</gene>
<dbReference type="PANTHER" id="PTHR35936">
    <property type="entry name" value="MEMBRANE-BOUND LYTIC MUREIN TRANSGLYCOSYLASE F"/>
    <property type="match status" value="1"/>
</dbReference>
<dbReference type="Gene3D" id="3.40.190.10">
    <property type="entry name" value="Periplasmic binding protein-like II"/>
    <property type="match status" value="2"/>
</dbReference>
<dbReference type="EMBL" id="CP083444">
    <property type="protein sequence ID" value="USP03670.1"/>
    <property type="molecule type" value="Genomic_DNA"/>
</dbReference>
<feature type="domain" description="Solute-binding protein family 3/N-terminal" evidence="2">
    <location>
        <begin position="59"/>
        <end position="289"/>
    </location>
</feature>
<keyword evidence="1" id="KW-0732">Signal</keyword>
<evidence type="ECO:0000313" key="3">
    <source>
        <dbReference type="EMBL" id="USP03670.1"/>
    </source>
</evidence>
<dbReference type="InterPro" id="IPR001638">
    <property type="entry name" value="Solute-binding_3/MltF_N"/>
</dbReference>
<dbReference type="SMART" id="SM00062">
    <property type="entry name" value="PBPb"/>
    <property type="match status" value="1"/>
</dbReference>
<accession>A0A9Q9DMR6</accession>
<dbReference type="Pfam" id="PF00497">
    <property type="entry name" value="SBP_bac_3"/>
    <property type="match status" value="1"/>
</dbReference>
<name>A0A9Q9DMR6_BARTA</name>
<proteinExistence type="predicted"/>
<evidence type="ECO:0000259" key="2">
    <source>
        <dbReference type="SMART" id="SM00062"/>
    </source>
</evidence>
<evidence type="ECO:0000256" key="1">
    <source>
        <dbReference type="ARBA" id="ARBA00022729"/>
    </source>
</evidence>